<evidence type="ECO:0000256" key="1">
    <source>
        <dbReference type="SAM" id="MobiDB-lite"/>
    </source>
</evidence>
<accession>A0A2J8KZ53</accession>
<dbReference type="Proteomes" id="UP000236370">
    <property type="component" value="Unassembled WGS sequence"/>
</dbReference>
<evidence type="ECO:0000313" key="3">
    <source>
        <dbReference type="Proteomes" id="UP000236370"/>
    </source>
</evidence>
<comment type="caution">
    <text evidence="2">The sequence shown here is derived from an EMBL/GenBank/DDBJ whole genome shotgun (WGS) entry which is preliminary data.</text>
</comment>
<feature type="non-terminal residue" evidence="2">
    <location>
        <position position="1"/>
    </location>
</feature>
<gene>
    <name evidence="2" type="ORF">CK820_G0034599</name>
</gene>
<dbReference type="AlphaFoldDB" id="A0A2J8KZ53"/>
<protein>
    <submittedName>
        <fullName evidence="2">EVX1 isoform 3</fullName>
    </submittedName>
</protein>
<reference evidence="2 3" key="1">
    <citation type="submission" date="2017-12" db="EMBL/GenBank/DDBJ databases">
        <title>High-resolution comparative analysis of great ape genomes.</title>
        <authorList>
            <person name="Pollen A."/>
            <person name="Hastie A."/>
            <person name="Hormozdiari F."/>
            <person name="Dougherty M."/>
            <person name="Liu R."/>
            <person name="Chaisson M."/>
            <person name="Hoppe E."/>
            <person name="Hill C."/>
            <person name="Pang A."/>
            <person name="Hillier L."/>
            <person name="Baker C."/>
            <person name="Armstrong J."/>
            <person name="Shendure J."/>
            <person name="Paten B."/>
            <person name="Wilson R."/>
            <person name="Chao H."/>
            <person name="Schneider V."/>
            <person name="Ventura M."/>
            <person name="Kronenberg Z."/>
            <person name="Murali S."/>
            <person name="Gordon D."/>
            <person name="Cantsilieris S."/>
            <person name="Munson K."/>
            <person name="Nelson B."/>
            <person name="Raja A."/>
            <person name="Underwood J."/>
            <person name="Diekhans M."/>
            <person name="Fiddes I."/>
            <person name="Haussler D."/>
            <person name="Eichler E."/>
        </authorList>
    </citation>
    <scope>NUCLEOTIDE SEQUENCE [LARGE SCALE GENOMIC DNA]</scope>
    <source>
        <strain evidence="2">Yerkes chimp pedigree #C0471</strain>
    </source>
</reference>
<name>A0A2J8KZ53_PANTR</name>
<evidence type="ECO:0000313" key="2">
    <source>
        <dbReference type="EMBL" id="PNI40300.1"/>
    </source>
</evidence>
<sequence>RTPSRISMKKSSLLPITLRTTWTPLTYTKGPAPRRWSAVRTEGARPPRATAAVVGAARKAPWRAAPVTRCVVTAPPSPESRLRGWRRNSTGRTTYPGRGDVSWRPP</sequence>
<dbReference type="EMBL" id="NBAG03000325">
    <property type="protein sequence ID" value="PNI40300.1"/>
    <property type="molecule type" value="Genomic_DNA"/>
</dbReference>
<proteinExistence type="predicted"/>
<feature type="region of interest" description="Disordered" evidence="1">
    <location>
        <begin position="75"/>
        <end position="106"/>
    </location>
</feature>
<organism evidence="2 3">
    <name type="scientific">Pan troglodytes</name>
    <name type="common">Chimpanzee</name>
    <dbReference type="NCBI Taxonomy" id="9598"/>
    <lineage>
        <taxon>Eukaryota</taxon>
        <taxon>Metazoa</taxon>
        <taxon>Chordata</taxon>
        <taxon>Craniata</taxon>
        <taxon>Vertebrata</taxon>
        <taxon>Euteleostomi</taxon>
        <taxon>Mammalia</taxon>
        <taxon>Eutheria</taxon>
        <taxon>Euarchontoglires</taxon>
        <taxon>Primates</taxon>
        <taxon>Haplorrhini</taxon>
        <taxon>Catarrhini</taxon>
        <taxon>Hominidae</taxon>
        <taxon>Pan</taxon>
    </lineage>
</organism>